<evidence type="ECO:0000313" key="2">
    <source>
        <dbReference type="EMBL" id="SMP04404.1"/>
    </source>
</evidence>
<dbReference type="EMBL" id="FXTZ01000001">
    <property type="protein sequence ID" value="SMP04404.1"/>
    <property type="molecule type" value="Genomic_DNA"/>
</dbReference>
<proteinExistence type="predicted"/>
<keyword evidence="1" id="KW-0472">Membrane</keyword>
<reference evidence="2 3" key="1">
    <citation type="submission" date="2017-05" db="EMBL/GenBank/DDBJ databases">
        <authorList>
            <person name="Varghese N."/>
            <person name="Submissions S."/>
        </authorList>
    </citation>
    <scope>NUCLEOTIDE SEQUENCE [LARGE SCALE GENOMIC DNA]</scope>
    <source>
        <strain evidence="2 3">DSM 28214</strain>
    </source>
</reference>
<comment type="caution">
    <text evidence="2">The sequence shown here is derived from an EMBL/GenBank/DDBJ whole genome shotgun (WGS) entry which is preliminary data.</text>
</comment>
<dbReference type="Pfam" id="PF19528">
    <property type="entry name" value="DUF6056"/>
    <property type="match status" value="1"/>
</dbReference>
<dbReference type="InterPro" id="IPR045691">
    <property type="entry name" value="DUF6056"/>
</dbReference>
<keyword evidence="1" id="KW-1133">Transmembrane helix</keyword>
<keyword evidence="3" id="KW-1185">Reference proteome</keyword>
<feature type="transmembrane region" description="Helical" evidence="1">
    <location>
        <begin position="81"/>
        <end position="98"/>
    </location>
</feature>
<feature type="transmembrane region" description="Helical" evidence="1">
    <location>
        <begin position="242"/>
        <end position="264"/>
    </location>
</feature>
<accession>A0ABY1NAL7</accession>
<dbReference type="Proteomes" id="UP001157960">
    <property type="component" value="Unassembled WGS sequence"/>
</dbReference>
<organism evidence="2 3">
    <name type="scientific">Chryseobacterium profundimaris</name>
    <dbReference type="NCBI Taxonomy" id="1387275"/>
    <lineage>
        <taxon>Bacteria</taxon>
        <taxon>Pseudomonadati</taxon>
        <taxon>Bacteroidota</taxon>
        <taxon>Flavobacteriia</taxon>
        <taxon>Flavobacteriales</taxon>
        <taxon>Weeksellaceae</taxon>
        <taxon>Chryseobacterium group</taxon>
        <taxon>Chryseobacterium</taxon>
    </lineage>
</organism>
<sequence length="439" mass="51817">MKSVYTFTAFLSITLIIGLVYISFFNVYQTDDYIYAYTTEKFGILGNMLEFYLNWGGRYFGYGYNMLIPLSKDPENILPKVYPVFLIFSFIAVSALNFKEFFKYSWLQAFSKGVALFLFYTVILTNIAEHFFWFTGSNVYFLPVIISGLLVFFCKKYNDTNKRMWYGLVLLLIFILMGSNEILALIVFGMIIYWNTQNKSTRARIMLMVGLSGILISFLAPGNFLRMAESQDGFYMKWFKRIIYFSADTTYIVIKTAIVIPLFITVFEKELAEITDRYDFKKLIIIWMISFLPLLFLGFIMNSIGRQFENIIFFWMLSSSVILYMRFGEIKKFWIFSMIIILLPQTNFFPEKYKNFNISFNINTIAKEILYTNLKAYDREISERVHTLKTTPSDSIVVDKIKTVPVVLYFDEMSSVNETRDYVSMQLERYFNKKYIRTK</sequence>
<evidence type="ECO:0008006" key="4">
    <source>
        <dbReference type="Google" id="ProtNLM"/>
    </source>
</evidence>
<feature type="transmembrane region" description="Helical" evidence="1">
    <location>
        <begin position="105"/>
        <end position="125"/>
    </location>
</feature>
<feature type="transmembrane region" description="Helical" evidence="1">
    <location>
        <begin position="333"/>
        <end position="350"/>
    </location>
</feature>
<feature type="transmembrane region" description="Helical" evidence="1">
    <location>
        <begin position="131"/>
        <end position="153"/>
    </location>
</feature>
<feature type="transmembrane region" description="Helical" evidence="1">
    <location>
        <begin position="284"/>
        <end position="304"/>
    </location>
</feature>
<gene>
    <name evidence="2" type="ORF">SAMN06264346_101323</name>
</gene>
<feature type="transmembrane region" description="Helical" evidence="1">
    <location>
        <begin position="311"/>
        <end position="327"/>
    </location>
</feature>
<name>A0ABY1NAL7_9FLAO</name>
<evidence type="ECO:0000313" key="3">
    <source>
        <dbReference type="Proteomes" id="UP001157960"/>
    </source>
</evidence>
<feature type="transmembrane region" description="Helical" evidence="1">
    <location>
        <begin position="7"/>
        <end position="28"/>
    </location>
</feature>
<dbReference type="RefSeq" id="WP_283420714.1">
    <property type="nucleotide sequence ID" value="NZ_FXTZ01000001.1"/>
</dbReference>
<protein>
    <recommendedName>
        <fullName evidence="4">Glycosyltransferase RgtA/B/C/D-like domain-containing protein</fullName>
    </recommendedName>
</protein>
<evidence type="ECO:0000256" key="1">
    <source>
        <dbReference type="SAM" id="Phobius"/>
    </source>
</evidence>
<keyword evidence="1" id="KW-0812">Transmembrane</keyword>
<feature type="transmembrane region" description="Helical" evidence="1">
    <location>
        <begin position="165"/>
        <end position="193"/>
    </location>
</feature>
<feature type="transmembrane region" description="Helical" evidence="1">
    <location>
        <begin position="205"/>
        <end position="222"/>
    </location>
</feature>